<dbReference type="PANTHER" id="PTHR30308">
    <property type="entry name" value="TMRNA-BINDING COMPONENT OF TRANS-TRANSLATION TAGGING COMPLEX"/>
    <property type="match status" value="1"/>
</dbReference>
<feature type="region of interest" description="Disordered" evidence="4">
    <location>
        <begin position="131"/>
        <end position="150"/>
    </location>
</feature>
<evidence type="ECO:0000256" key="1">
    <source>
        <dbReference type="ARBA" id="ARBA00022490"/>
    </source>
</evidence>
<name>A0A6L5XEE0_9BACT</name>
<dbReference type="Gene3D" id="2.40.280.10">
    <property type="match status" value="1"/>
</dbReference>
<dbReference type="EMBL" id="VULT01000012">
    <property type="protein sequence ID" value="MSS17823.1"/>
    <property type="molecule type" value="Genomic_DNA"/>
</dbReference>
<keyword evidence="2 3" id="KW-0694">RNA-binding</keyword>
<dbReference type="SUPFAM" id="SSF74982">
    <property type="entry name" value="Small protein B (SmpB)"/>
    <property type="match status" value="1"/>
</dbReference>
<sequence length="150" mass="17586">MAENNINIKNRRANFDYEIIETFTAGMVLTGTEIKSIRLGKAGLTDTYCMVENRELWVKNMYIAQYAMGSYYNHDAHRDRKLLLNRKEIIKIAKASEQPGYSIIPLRLFINDRGLAKLVIAIARGKKQYDKRQAIKEREDKRDMDRMMKH</sequence>
<dbReference type="GO" id="GO:0005829">
    <property type="term" value="C:cytosol"/>
    <property type="evidence" value="ECO:0007669"/>
    <property type="project" value="TreeGrafter"/>
</dbReference>
<evidence type="ECO:0000256" key="2">
    <source>
        <dbReference type="ARBA" id="ARBA00022884"/>
    </source>
</evidence>
<keyword evidence="6" id="KW-1185">Reference proteome</keyword>
<dbReference type="GO" id="GO:0003723">
    <property type="term" value="F:RNA binding"/>
    <property type="evidence" value="ECO:0007669"/>
    <property type="project" value="UniProtKB-UniRule"/>
</dbReference>
<comment type="function">
    <text evidence="3">Required for rescue of stalled ribosomes mediated by trans-translation. Binds to transfer-messenger RNA (tmRNA), required for stable association of tmRNA with ribosomes. tmRNA and SmpB together mimic tRNA shape, replacing the anticodon stem-loop with SmpB. tmRNA is encoded by the ssrA gene; the 2 termini fold to resemble tRNA(Ala) and it encodes a 'tag peptide', a short internal open reading frame. During trans-translation Ala-aminoacylated tmRNA acts like a tRNA, entering the A-site of stalled ribosomes, displacing the stalled mRNA. The ribosome then switches to translate the ORF on the tmRNA; the nascent peptide is terminated with the 'tag peptide' encoded by the tmRNA and targeted for degradation. The ribosome is freed to recommence translation, which seems to be the essential function of trans-translation.</text>
</comment>
<comment type="subcellular location">
    <subcellularLocation>
        <location evidence="3">Cytoplasm</location>
    </subcellularLocation>
    <text evidence="3">The tmRNA-SmpB complex associates with stalled 70S ribosomes.</text>
</comment>
<reference evidence="5 6" key="1">
    <citation type="submission" date="2019-08" db="EMBL/GenBank/DDBJ databases">
        <title>In-depth cultivation of the pig gut microbiome towards novel bacterial diversity and tailored functional studies.</title>
        <authorList>
            <person name="Wylensek D."/>
            <person name="Hitch T.C.A."/>
            <person name="Clavel T."/>
        </authorList>
    </citation>
    <scope>NUCLEOTIDE SEQUENCE [LARGE SCALE GENOMIC DNA]</scope>
    <source>
        <strain evidence="5 6">Oil-RF-744-WCA-WT-10</strain>
    </source>
</reference>
<dbReference type="GO" id="GO:0070930">
    <property type="term" value="P:trans-translation-dependent protein tagging"/>
    <property type="evidence" value="ECO:0007669"/>
    <property type="project" value="TreeGrafter"/>
</dbReference>
<evidence type="ECO:0000256" key="3">
    <source>
        <dbReference type="HAMAP-Rule" id="MF_00023"/>
    </source>
</evidence>
<dbReference type="NCBIfam" id="TIGR00086">
    <property type="entry name" value="smpB"/>
    <property type="match status" value="1"/>
</dbReference>
<dbReference type="InterPro" id="IPR023620">
    <property type="entry name" value="SmpB"/>
</dbReference>
<evidence type="ECO:0000313" key="5">
    <source>
        <dbReference type="EMBL" id="MSS17823.1"/>
    </source>
</evidence>
<comment type="similarity">
    <text evidence="3">Belongs to the SmpB family.</text>
</comment>
<dbReference type="CDD" id="cd09294">
    <property type="entry name" value="SmpB"/>
    <property type="match status" value="1"/>
</dbReference>
<evidence type="ECO:0000313" key="6">
    <source>
        <dbReference type="Proteomes" id="UP000483362"/>
    </source>
</evidence>
<dbReference type="NCBIfam" id="NF003843">
    <property type="entry name" value="PRK05422.1"/>
    <property type="match status" value="1"/>
</dbReference>
<dbReference type="RefSeq" id="WP_154326497.1">
    <property type="nucleotide sequence ID" value="NZ_CP045696.1"/>
</dbReference>
<dbReference type="HAMAP" id="MF_00023">
    <property type="entry name" value="SmpB"/>
    <property type="match status" value="1"/>
</dbReference>
<protein>
    <recommendedName>
        <fullName evidence="3">SsrA-binding protein</fullName>
    </recommendedName>
    <alternativeName>
        <fullName evidence="3">Small protein B</fullName>
    </alternativeName>
</protein>
<keyword evidence="1 3" id="KW-0963">Cytoplasm</keyword>
<dbReference type="InterPro" id="IPR020081">
    <property type="entry name" value="SsrA-bd_prot_CS"/>
</dbReference>
<proteinExistence type="inferred from homology"/>
<dbReference type="Pfam" id="PF01668">
    <property type="entry name" value="SmpB"/>
    <property type="match status" value="1"/>
</dbReference>
<dbReference type="AlphaFoldDB" id="A0A6L5XEE0"/>
<dbReference type="PANTHER" id="PTHR30308:SF2">
    <property type="entry name" value="SSRA-BINDING PROTEIN"/>
    <property type="match status" value="1"/>
</dbReference>
<dbReference type="Proteomes" id="UP000483362">
    <property type="component" value="Unassembled WGS sequence"/>
</dbReference>
<dbReference type="GO" id="GO:0070929">
    <property type="term" value="P:trans-translation"/>
    <property type="evidence" value="ECO:0007669"/>
    <property type="project" value="UniProtKB-UniRule"/>
</dbReference>
<gene>
    <name evidence="3 5" type="primary">smpB</name>
    <name evidence="5" type="ORF">FYJ29_08665</name>
</gene>
<dbReference type="InterPro" id="IPR000037">
    <property type="entry name" value="SsrA-bd_prot"/>
</dbReference>
<dbReference type="PROSITE" id="PS01317">
    <property type="entry name" value="SSRP"/>
    <property type="match status" value="1"/>
</dbReference>
<evidence type="ECO:0000256" key="4">
    <source>
        <dbReference type="SAM" id="MobiDB-lite"/>
    </source>
</evidence>
<comment type="caution">
    <text evidence="5">The sequence shown here is derived from an EMBL/GenBank/DDBJ whole genome shotgun (WGS) entry which is preliminary data.</text>
</comment>
<accession>A0A6L5XEE0</accession>
<organism evidence="5 6">
    <name type="scientific">Sodaliphilus pleomorphus</name>
    <dbReference type="NCBI Taxonomy" id="2606626"/>
    <lineage>
        <taxon>Bacteria</taxon>
        <taxon>Pseudomonadati</taxon>
        <taxon>Bacteroidota</taxon>
        <taxon>Bacteroidia</taxon>
        <taxon>Bacteroidales</taxon>
        <taxon>Muribaculaceae</taxon>
        <taxon>Sodaliphilus</taxon>
    </lineage>
</organism>